<dbReference type="STRING" id="1055526.BKIR_c134_5676"/>
<proteinExistence type="predicted"/>
<evidence type="ECO:0000313" key="1">
    <source>
        <dbReference type="EMBL" id="CCD36342.1"/>
    </source>
</evidence>
<dbReference type="EMBL" id="CAFE01000043">
    <property type="protein sequence ID" value="CCD36342.1"/>
    <property type="molecule type" value="Genomic_DNA"/>
</dbReference>
<dbReference type="Proteomes" id="UP000003511">
    <property type="component" value="Unassembled WGS sequence"/>
</dbReference>
<organism evidence="1 2">
    <name type="scientific">Candidatus Paraburkholderia kirkii UZHbot1</name>
    <dbReference type="NCBI Taxonomy" id="1055526"/>
    <lineage>
        <taxon>Bacteria</taxon>
        <taxon>Pseudomonadati</taxon>
        <taxon>Pseudomonadota</taxon>
        <taxon>Betaproteobacteria</taxon>
        <taxon>Burkholderiales</taxon>
        <taxon>Burkholderiaceae</taxon>
        <taxon>Paraburkholderia</taxon>
    </lineage>
</organism>
<sequence length="108" mass="12341">MQYLNQQRIVAPAYAILQNMIGRVVTGERQRITALLGDALTEDIASQIDALLQADESMYRITLLKRELKDFSWRELREEVARRQSFAPLHAFARDFLDTTGISAESGR</sequence>
<reference evidence="1 2" key="2">
    <citation type="submission" date="2011-10" db="EMBL/GenBank/DDBJ databases">
        <title>Draft genome sequence of Candidatus Burkholderia kirkii.</title>
        <authorList>
            <person name="Carlier A.L."/>
            <person name="Eberl L."/>
        </authorList>
    </citation>
    <scope>NUCLEOTIDE SEQUENCE [LARGE SCALE GENOMIC DNA]</scope>
    <source>
        <strain evidence="1 2">UZHbot1</strain>
    </source>
</reference>
<name>U3UAG0_9BURK</name>
<accession>U3UAG0</accession>
<dbReference type="BioCyc" id="CBUR1055526:G10QW-278-MONOMER"/>
<dbReference type="AlphaFoldDB" id="U3UAG0"/>
<reference evidence="1 2" key="1">
    <citation type="submission" date="2011-09" db="EMBL/GenBank/DDBJ databases">
        <authorList>
            <person name="Carlier A."/>
        </authorList>
    </citation>
    <scope>NUCLEOTIDE SEQUENCE [LARGE SCALE GENOMIC DNA]</scope>
    <source>
        <strain evidence="1 2">UZHbot1</strain>
    </source>
</reference>
<dbReference type="HOGENOM" id="CLU_2192182_0_0_4"/>
<protein>
    <submittedName>
        <fullName evidence="1">WGS project CAFE00000000 data, contig bkir_c134</fullName>
    </submittedName>
</protein>
<gene>
    <name evidence="1" type="ORF">BKIR_c134_5676</name>
</gene>
<evidence type="ECO:0000313" key="2">
    <source>
        <dbReference type="Proteomes" id="UP000003511"/>
    </source>
</evidence>
<comment type="caution">
    <text evidence="1">The sequence shown here is derived from an EMBL/GenBank/DDBJ whole genome shotgun (WGS) entry which is preliminary data.</text>
</comment>
<keyword evidence="2" id="KW-1185">Reference proteome</keyword>